<feature type="compositionally biased region" description="Basic and acidic residues" evidence="1">
    <location>
        <begin position="377"/>
        <end position="390"/>
    </location>
</feature>
<dbReference type="Pfam" id="PF04195">
    <property type="entry name" value="Transposase_28"/>
    <property type="match status" value="1"/>
</dbReference>
<feature type="compositionally biased region" description="Polar residues" evidence="1">
    <location>
        <begin position="391"/>
        <end position="410"/>
    </location>
</feature>
<organism evidence="3 4">
    <name type="scientific">Lolium multiflorum</name>
    <name type="common">Italian ryegrass</name>
    <name type="synonym">Lolium perenne subsp. multiflorum</name>
    <dbReference type="NCBI Taxonomy" id="4521"/>
    <lineage>
        <taxon>Eukaryota</taxon>
        <taxon>Viridiplantae</taxon>
        <taxon>Streptophyta</taxon>
        <taxon>Embryophyta</taxon>
        <taxon>Tracheophyta</taxon>
        <taxon>Spermatophyta</taxon>
        <taxon>Magnoliopsida</taxon>
        <taxon>Liliopsida</taxon>
        <taxon>Poales</taxon>
        <taxon>Poaceae</taxon>
        <taxon>BOP clade</taxon>
        <taxon>Pooideae</taxon>
        <taxon>Poodae</taxon>
        <taxon>Poeae</taxon>
        <taxon>Poeae Chloroplast Group 2 (Poeae type)</taxon>
        <taxon>Loliodinae</taxon>
        <taxon>Loliinae</taxon>
        <taxon>Lolium</taxon>
    </lineage>
</organism>
<dbReference type="InterPro" id="IPR007321">
    <property type="entry name" value="Transposase_28"/>
</dbReference>
<feature type="region of interest" description="Disordered" evidence="1">
    <location>
        <begin position="1"/>
        <end position="56"/>
    </location>
</feature>
<comment type="caution">
    <text evidence="3">The sequence shown here is derived from an EMBL/GenBank/DDBJ whole genome shotgun (WGS) entry which is preliminary data.</text>
</comment>
<feature type="compositionally biased region" description="Low complexity" evidence="1">
    <location>
        <begin position="337"/>
        <end position="351"/>
    </location>
</feature>
<feature type="compositionally biased region" description="Polar residues" evidence="1">
    <location>
        <begin position="672"/>
        <end position="681"/>
    </location>
</feature>
<feature type="compositionally biased region" description="Acidic residues" evidence="1">
    <location>
        <begin position="656"/>
        <end position="668"/>
    </location>
</feature>
<evidence type="ECO:0000259" key="2">
    <source>
        <dbReference type="Pfam" id="PF04195"/>
    </source>
</evidence>
<reference evidence="3" key="1">
    <citation type="submission" date="2023-07" db="EMBL/GenBank/DDBJ databases">
        <title>A chromosome-level genome assembly of Lolium multiflorum.</title>
        <authorList>
            <person name="Chen Y."/>
            <person name="Copetti D."/>
            <person name="Kolliker R."/>
            <person name="Studer B."/>
        </authorList>
    </citation>
    <scope>NUCLEOTIDE SEQUENCE</scope>
    <source>
        <strain evidence="3">02402/16</strain>
        <tissue evidence="3">Leaf</tissue>
    </source>
</reference>
<dbReference type="EMBL" id="JAUUTY010000003">
    <property type="protein sequence ID" value="KAK1666750.1"/>
    <property type="molecule type" value="Genomic_DNA"/>
</dbReference>
<dbReference type="AlphaFoldDB" id="A0AAD8T011"/>
<evidence type="ECO:0000256" key="1">
    <source>
        <dbReference type="SAM" id="MobiDB-lite"/>
    </source>
</evidence>
<feature type="domain" description="Transposase (putative) gypsy type" evidence="2">
    <location>
        <begin position="91"/>
        <end position="139"/>
    </location>
</feature>
<gene>
    <name evidence="3" type="ORF">QYE76_054909</name>
</gene>
<dbReference type="Proteomes" id="UP001231189">
    <property type="component" value="Unassembled WGS sequence"/>
</dbReference>
<keyword evidence="4" id="KW-1185">Reference proteome</keyword>
<feature type="compositionally biased region" description="Pro residues" evidence="1">
    <location>
        <begin position="1"/>
        <end position="11"/>
    </location>
</feature>
<feature type="compositionally biased region" description="Basic and acidic residues" evidence="1">
    <location>
        <begin position="40"/>
        <end position="56"/>
    </location>
</feature>
<evidence type="ECO:0000313" key="3">
    <source>
        <dbReference type="EMBL" id="KAK1666750.1"/>
    </source>
</evidence>
<feature type="compositionally biased region" description="Basic and acidic residues" evidence="1">
    <location>
        <begin position="465"/>
        <end position="481"/>
    </location>
</feature>
<feature type="compositionally biased region" description="Acidic residues" evidence="1">
    <location>
        <begin position="694"/>
        <end position="703"/>
    </location>
</feature>
<feature type="compositionally biased region" description="Polar residues" evidence="1">
    <location>
        <begin position="26"/>
        <end position="38"/>
    </location>
</feature>
<dbReference type="PANTHER" id="PTHR33026:SF7">
    <property type="entry name" value="OS03G0100275 PROTEIN"/>
    <property type="match status" value="1"/>
</dbReference>
<proteinExistence type="predicted"/>
<feature type="region of interest" description="Disordered" evidence="1">
    <location>
        <begin position="327"/>
        <end position="504"/>
    </location>
</feature>
<name>A0AAD8T011_LOLMU</name>
<accession>A0AAD8T011</accession>
<sequence>MPISSAPPPFIPVQLEPSKDSGKNIEGTSANPEETTGAEQMEKKVEEVAAKKSKARSRDSEAKGKWWPCTTTETELLNLEAEGFLRPGSWRTILKAYGLQPHNISPNSILAISNHVTLCEGHLRVTLELSLFQYFFSVKKEKVSQTSSLATCESITFKLRPGRVYPHTDRHESVRYWSGGFFYLKDVSDPASPKVLPDFKNGPASETLAWTQCPHLSESPQLNRAVRGICKLTEDGLSGKDLTMSWFTKRIQPLQHQDRLMFQYTGRDDLMRASKDNLSVDALDKWIRVLIKIPCDLRIHVCNIDIHTNGSGIALEALKEKDLGTLTRVPHAGNTNPEVASDAEAPEAPAPTKRKMGASSGPALKRARVAPSVAATRKAEAEKKRLRQIDTSKQSQSNIDQFFLSSTKSFGSKLPKNPKKKAKPSPATMPITPEVEVPPKPSSSAAPNPKDVINLDDLPEESNAESDKGGSGKDESDKGESGKGASSSRPPPEQPDVTSAEAAANDAKQKLLLSGATASLGFEWTKESPLGRTEAYEEARNSIDDLFEACRGIAKSLDLKRAGTTLIDKMTKLMQMVPELIKDWQASSSRGVASLTLAMCKAHFPAMDFASVARGVPKGTNIKVALAETKGYDRLLAERVNHSFWYNKYDLPEGFSDAEDDDEDEDVEEGSRSSANRSNEGSGVDSGDGSAYEASEEEDHTSE</sequence>
<evidence type="ECO:0000313" key="4">
    <source>
        <dbReference type="Proteomes" id="UP001231189"/>
    </source>
</evidence>
<protein>
    <recommendedName>
        <fullName evidence="2">Transposase (putative) gypsy type domain-containing protein</fullName>
    </recommendedName>
</protein>
<feature type="region of interest" description="Disordered" evidence="1">
    <location>
        <begin position="653"/>
        <end position="703"/>
    </location>
</feature>
<dbReference type="PANTHER" id="PTHR33026">
    <property type="entry name" value="OS06G0360600 PROTEIN"/>
    <property type="match status" value="1"/>
</dbReference>